<accession>A0A480AU07</accession>
<dbReference type="EMBL" id="BJCL01000012">
    <property type="protein sequence ID" value="GCL64873.1"/>
    <property type="molecule type" value="Genomic_DNA"/>
</dbReference>
<protein>
    <recommendedName>
        <fullName evidence="3">Nucleotidyltransferase family protein</fullName>
    </recommendedName>
</protein>
<keyword evidence="2" id="KW-1185">Reference proteome</keyword>
<dbReference type="Proteomes" id="UP000301751">
    <property type="component" value="Unassembled WGS sequence"/>
</dbReference>
<dbReference type="Pfam" id="PF14907">
    <property type="entry name" value="NTP_transf_5"/>
    <property type="match status" value="1"/>
</dbReference>
<dbReference type="OrthoDB" id="5497963at2"/>
<organism evidence="1 2">
    <name type="scientific">Pseudaquabacterium pictum</name>
    <dbReference type="NCBI Taxonomy" id="2315236"/>
    <lineage>
        <taxon>Bacteria</taxon>
        <taxon>Pseudomonadati</taxon>
        <taxon>Pseudomonadota</taxon>
        <taxon>Betaproteobacteria</taxon>
        <taxon>Burkholderiales</taxon>
        <taxon>Sphaerotilaceae</taxon>
        <taxon>Pseudaquabacterium</taxon>
    </lineage>
</organism>
<gene>
    <name evidence="1" type="ORF">AQPW35_39540</name>
</gene>
<reference evidence="2" key="1">
    <citation type="submission" date="2019-03" db="EMBL/GenBank/DDBJ databases">
        <title>Aquabacterium pictum sp.nov., the first bacteriochlorophyll a-containing freshwater bacterium in the genus Aquabacterium of the class Betaproteobacteria.</title>
        <authorList>
            <person name="Hirose S."/>
            <person name="Tank M."/>
            <person name="Hara E."/>
            <person name="Tamaki H."/>
            <person name="Takaichi S."/>
            <person name="Haruta S."/>
            <person name="Hanada S."/>
        </authorList>
    </citation>
    <scope>NUCLEOTIDE SEQUENCE [LARGE SCALE GENOMIC DNA]</scope>
    <source>
        <strain evidence="2">W35</strain>
    </source>
</reference>
<dbReference type="AlphaFoldDB" id="A0A480AU07"/>
<comment type="caution">
    <text evidence="1">The sequence shown here is derived from an EMBL/GenBank/DDBJ whole genome shotgun (WGS) entry which is preliminary data.</text>
</comment>
<dbReference type="InterPro" id="IPR039498">
    <property type="entry name" value="NTP_transf_5"/>
</dbReference>
<evidence type="ECO:0000313" key="2">
    <source>
        <dbReference type="Proteomes" id="UP000301751"/>
    </source>
</evidence>
<name>A0A480AU07_9BURK</name>
<proteinExistence type="predicted"/>
<dbReference type="RefSeq" id="WP_137734599.1">
    <property type="nucleotide sequence ID" value="NZ_BJCL01000012.1"/>
</dbReference>
<sequence>MQRDALQHPDLLAQVLTGRCAPPASDAGWLVLLSQARRANLAARLASHLDAAGIAVPPQARWQLDGAVKAQRHVARLMDLELRRVAQALRGDGVEFVLLKGAAYQAAGLPAASARQFGDIDLLVRRADLAAAEAALMGGGWVNLDASAYDQRYYREWMHEIPPLTHIGRGSVIDLHHTIVPPTSVFRVDGGALLANALPVAGRPGLQVLQPEDMVLHSMVHLFTDGEFDNGLRDLLDLWDLVRHFSARDAGFWDRLLVRAGQLGLERPLHHALQHLERLAGPTMPERLRPQVRRLQPPLPVRGMMQWLLGVGLRPQHPACRQTGDGLARWLLYVRSHWLRMPLRLLLPHLLRKAWVQRFPAKASPQAPAA</sequence>
<evidence type="ECO:0000313" key="1">
    <source>
        <dbReference type="EMBL" id="GCL64873.1"/>
    </source>
</evidence>
<evidence type="ECO:0008006" key="3">
    <source>
        <dbReference type="Google" id="ProtNLM"/>
    </source>
</evidence>